<reference evidence="2" key="1">
    <citation type="journal article" date="2018" name="Nat. Genet.">
        <title>Extensive intraspecific gene order and gene structural variations between Mo17 and other maize genomes.</title>
        <authorList>
            <person name="Sun S."/>
            <person name="Zhou Y."/>
            <person name="Chen J."/>
            <person name="Shi J."/>
            <person name="Zhao H."/>
            <person name="Zhao H."/>
            <person name="Song W."/>
            <person name="Zhang M."/>
            <person name="Cui Y."/>
            <person name="Dong X."/>
            <person name="Liu H."/>
            <person name="Ma X."/>
            <person name="Jiao Y."/>
            <person name="Wang B."/>
            <person name="Wei X."/>
            <person name="Stein J.C."/>
            <person name="Glaubitz J.C."/>
            <person name="Lu F."/>
            <person name="Yu G."/>
            <person name="Liang C."/>
            <person name="Fengler K."/>
            <person name="Li B."/>
            <person name="Rafalski A."/>
            <person name="Schnable P.S."/>
            <person name="Ware D.H."/>
            <person name="Buckler E.S."/>
            <person name="Lai J."/>
        </authorList>
    </citation>
    <scope>NUCLEOTIDE SEQUENCE [LARGE SCALE GENOMIC DNA]</scope>
    <source>
        <tissue evidence="2">Seedling</tissue>
    </source>
</reference>
<dbReference type="AlphaFoldDB" id="A0A317YKP1"/>
<feature type="compositionally biased region" description="Pro residues" evidence="1">
    <location>
        <begin position="57"/>
        <end position="66"/>
    </location>
</feature>
<feature type="region of interest" description="Disordered" evidence="1">
    <location>
        <begin position="41"/>
        <end position="66"/>
    </location>
</feature>
<evidence type="ECO:0000313" key="2">
    <source>
        <dbReference type="EMBL" id="PWZ58696.1"/>
    </source>
</evidence>
<feature type="compositionally biased region" description="Polar residues" evidence="1">
    <location>
        <begin position="12"/>
        <end position="21"/>
    </location>
</feature>
<protein>
    <submittedName>
        <fullName evidence="2">Uncharacterized protein</fullName>
    </submittedName>
</protein>
<dbReference type="Proteomes" id="UP000251960">
    <property type="component" value="Chromosome 1"/>
</dbReference>
<organism evidence="2">
    <name type="scientific">Zea mays</name>
    <name type="common">Maize</name>
    <dbReference type="NCBI Taxonomy" id="4577"/>
    <lineage>
        <taxon>Eukaryota</taxon>
        <taxon>Viridiplantae</taxon>
        <taxon>Streptophyta</taxon>
        <taxon>Embryophyta</taxon>
        <taxon>Tracheophyta</taxon>
        <taxon>Spermatophyta</taxon>
        <taxon>Magnoliopsida</taxon>
        <taxon>Liliopsida</taxon>
        <taxon>Poales</taxon>
        <taxon>Poaceae</taxon>
        <taxon>PACMAD clade</taxon>
        <taxon>Panicoideae</taxon>
        <taxon>Andropogonodae</taxon>
        <taxon>Andropogoneae</taxon>
        <taxon>Tripsacinae</taxon>
        <taxon>Zea</taxon>
    </lineage>
</organism>
<feature type="region of interest" description="Disordered" evidence="1">
    <location>
        <begin position="1"/>
        <end position="27"/>
    </location>
</feature>
<dbReference type="EMBL" id="NCVQ01000001">
    <property type="protein sequence ID" value="PWZ58696.1"/>
    <property type="molecule type" value="Genomic_DNA"/>
</dbReference>
<accession>A0A317YKP1</accession>
<gene>
    <name evidence="2" type="ORF">Zm00014a_035824</name>
</gene>
<comment type="caution">
    <text evidence="2">The sequence shown here is derived from an EMBL/GenBank/DDBJ whole genome shotgun (WGS) entry which is preliminary data.</text>
</comment>
<name>A0A317YKP1_MAIZE</name>
<proteinExistence type="predicted"/>
<sequence>MRKGAASARGSGITTPAQRNLLSARPNSDLAAAELQKDGSELQGGGLLSAAATHIRPLPPPEGENY</sequence>
<evidence type="ECO:0000256" key="1">
    <source>
        <dbReference type="SAM" id="MobiDB-lite"/>
    </source>
</evidence>